<dbReference type="EMBL" id="FOHT01000001">
    <property type="protein sequence ID" value="SES66868.1"/>
    <property type="molecule type" value="Genomic_DNA"/>
</dbReference>
<dbReference type="InterPro" id="IPR028082">
    <property type="entry name" value="Peripla_BP_I"/>
</dbReference>
<sequence length="807" mass="91674">MRSFLLLCMAFLLLLPTEQVFGQNFAQNEVVIFQGKKFVMHQVRTGETVYSLSKKFGVSQSALEENNPGIDKGLTIGQVLKIPYVEGIELPDSKADQKGDPSGFTKYKIESRKETAYSIAKKFGITVEELYAYNPTVRKFKKRTVLNIPYWEKETISEIDDLAPKTETGVQTILHQVISGETLYSLARKYGTTEQEILALNPDARQLKTGMTLKIKTGTLEGNVNKPQPMEYAGDRNYIEHIIESGETMWGITRKYNVSEEELKAINPILNTGFPAGAVIKIPLAEASEPIAKPVNEEAFEQHLVEIGETLYGLSEQYNVSIPDIIKYNPILDRRNLAYGETILIPKKPEDVFARPESDNIVIEDIDSAKMLEEFYAVEMPVEIPESCVPDLSGSFSGKTYNVALFLPFYYEANDTLNREDIVIDSTAIFTREETEIAQDTTIELEERKELFKQFYGGSENFVQFYEGVLLAVDSLQRIGFDVKLNVFDTQRSKDSIRQYFTTNEFFMTDLIIGPIFPSVQQEIAGYAAKNRIPIVSPLASQAAITQSNSSYFQVNPSRDYLTRQTAEMVAEEHFNSNFIILKTSDYAGTPEGELVELLREKFFNSGMLSSFEGVNFTIYDFENEGSFGLRRIMSKTKENVVYIPSENEGELSVAISNLNNLSDEYSITLIGSNRYPNYSSIQLEQFHNLKLKYIAPYYTDYANKQTINFVEKYKNNFGTEPDNFSFQGYDVTLYFLTALITYGNDFAACLPYMHTFQMQGNYHFGQLTQFGGYMNEGVSVISYTRDYEVKRKRIKGQPRLVMASDN</sequence>
<keyword evidence="1" id="KW-0732">Signal</keyword>
<feature type="domain" description="LysM" evidence="2">
    <location>
        <begin position="173"/>
        <end position="223"/>
    </location>
</feature>
<evidence type="ECO:0000259" key="2">
    <source>
        <dbReference type="PROSITE" id="PS51782"/>
    </source>
</evidence>
<evidence type="ECO:0000256" key="1">
    <source>
        <dbReference type="SAM" id="SignalP"/>
    </source>
</evidence>
<dbReference type="PANTHER" id="PTHR33734:SF22">
    <property type="entry name" value="MEMBRANE-BOUND LYTIC MUREIN TRANSGLYCOSYLASE D"/>
    <property type="match status" value="1"/>
</dbReference>
<name>A0A1H9YD46_9BACT</name>
<protein>
    <submittedName>
        <fullName evidence="3">ABC-type branched-chain amino acid transport system, substrate-binding protein</fullName>
    </submittedName>
</protein>
<dbReference type="Proteomes" id="UP000181981">
    <property type="component" value="Unassembled WGS sequence"/>
</dbReference>
<feature type="domain" description="LysM" evidence="2">
    <location>
        <begin position="239"/>
        <end position="282"/>
    </location>
</feature>
<dbReference type="RefSeq" id="WP_081804891.1">
    <property type="nucleotide sequence ID" value="NZ_FOHT01000001.1"/>
</dbReference>
<dbReference type="Pfam" id="PF01476">
    <property type="entry name" value="LysM"/>
    <property type="match status" value="5"/>
</dbReference>
<reference evidence="3 4" key="1">
    <citation type="submission" date="2016-10" db="EMBL/GenBank/DDBJ databases">
        <authorList>
            <person name="de Groot N.N."/>
        </authorList>
    </citation>
    <scope>NUCLEOTIDE SEQUENCE [LARGE SCALE GENOMIC DNA]</scope>
    <source>
        <strain evidence="3 4">DSM 25947</strain>
    </source>
</reference>
<proteinExistence type="predicted"/>
<evidence type="ECO:0000313" key="3">
    <source>
        <dbReference type="EMBL" id="SES66868.1"/>
    </source>
</evidence>
<dbReference type="Gene3D" id="3.10.350.10">
    <property type="entry name" value="LysM domain"/>
    <property type="match status" value="5"/>
</dbReference>
<dbReference type="InterPro" id="IPR036779">
    <property type="entry name" value="LysM_dom_sf"/>
</dbReference>
<feature type="chain" id="PRO_5010158603" evidence="1">
    <location>
        <begin position="23"/>
        <end position="807"/>
    </location>
</feature>
<dbReference type="CDD" id="cd00118">
    <property type="entry name" value="LysM"/>
    <property type="match status" value="5"/>
</dbReference>
<organism evidence="3 4">
    <name type="scientific">Draconibacterium orientale</name>
    <dbReference type="NCBI Taxonomy" id="1168034"/>
    <lineage>
        <taxon>Bacteria</taxon>
        <taxon>Pseudomonadati</taxon>
        <taxon>Bacteroidota</taxon>
        <taxon>Bacteroidia</taxon>
        <taxon>Marinilabiliales</taxon>
        <taxon>Prolixibacteraceae</taxon>
        <taxon>Draconibacterium</taxon>
    </lineage>
</organism>
<feature type="signal peptide" evidence="1">
    <location>
        <begin position="1"/>
        <end position="22"/>
    </location>
</feature>
<dbReference type="PANTHER" id="PTHR33734">
    <property type="entry name" value="LYSM DOMAIN-CONTAINING GPI-ANCHORED PROTEIN 2"/>
    <property type="match status" value="1"/>
</dbReference>
<dbReference type="OrthoDB" id="2149800at2"/>
<evidence type="ECO:0000313" key="4">
    <source>
        <dbReference type="Proteomes" id="UP000181981"/>
    </source>
</evidence>
<dbReference type="SUPFAM" id="SSF53822">
    <property type="entry name" value="Periplasmic binding protein-like I"/>
    <property type="match status" value="1"/>
</dbReference>
<gene>
    <name evidence="3" type="ORF">SAMN05444285_101134</name>
</gene>
<dbReference type="Gene3D" id="3.40.50.2300">
    <property type="match status" value="2"/>
</dbReference>
<feature type="domain" description="LysM" evidence="2">
    <location>
        <begin position="301"/>
        <end position="345"/>
    </location>
</feature>
<accession>A0A1H9YD46</accession>
<feature type="domain" description="LysM" evidence="2">
    <location>
        <begin position="39"/>
        <end position="82"/>
    </location>
</feature>
<dbReference type="InterPro" id="IPR018392">
    <property type="entry name" value="LysM"/>
</dbReference>
<dbReference type="PROSITE" id="PS51782">
    <property type="entry name" value="LYSM"/>
    <property type="match status" value="4"/>
</dbReference>
<dbReference type="AlphaFoldDB" id="A0A1H9YD46"/>
<dbReference type="SUPFAM" id="SSF54106">
    <property type="entry name" value="LysM domain"/>
    <property type="match status" value="4"/>
</dbReference>
<dbReference type="SMART" id="SM00257">
    <property type="entry name" value="LysM"/>
    <property type="match status" value="5"/>
</dbReference>